<gene>
    <name evidence="1" type="ORF">RJ40_04210</name>
</gene>
<protein>
    <submittedName>
        <fullName evidence="1">Thioredoxin</fullName>
    </submittedName>
</protein>
<proteinExistence type="predicted"/>
<keyword evidence="2" id="KW-1185">Reference proteome</keyword>
<dbReference type="Gene3D" id="3.40.30.10">
    <property type="entry name" value="Glutaredoxin"/>
    <property type="match status" value="1"/>
</dbReference>
<evidence type="ECO:0000313" key="1">
    <source>
        <dbReference type="EMBL" id="QSZ66752.1"/>
    </source>
</evidence>
<dbReference type="GeneID" id="76423538"/>
<organism evidence="1 2">
    <name type="scientific">Methanofollis aquaemaris</name>
    <dbReference type="NCBI Taxonomy" id="126734"/>
    <lineage>
        <taxon>Archaea</taxon>
        <taxon>Methanobacteriati</taxon>
        <taxon>Methanobacteriota</taxon>
        <taxon>Stenosarchaea group</taxon>
        <taxon>Methanomicrobia</taxon>
        <taxon>Methanomicrobiales</taxon>
        <taxon>Methanomicrobiaceae</taxon>
        <taxon>Methanofollis</taxon>
    </lineage>
</organism>
<dbReference type="Proteomes" id="UP001042704">
    <property type="component" value="Chromosome"/>
</dbReference>
<dbReference type="RefSeq" id="WP_265582118.1">
    <property type="nucleotide sequence ID" value="NZ_CP036172.1"/>
</dbReference>
<dbReference type="CDD" id="cd02947">
    <property type="entry name" value="TRX_family"/>
    <property type="match status" value="1"/>
</dbReference>
<name>A0A8A3S3V8_9EURY</name>
<dbReference type="InterPro" id="IPR036249">
    <property type="entry name" value="Thioredoxin-like_sf"/>
</dbReference>
<reference evidence="1" key="2">
    <citation type="submission" date="2019-02" db="EMBL/GenBank/DDBJ databases">
        <authorList>
            <person name="Chen S.-C."/>
            <person name="Chien H.-H."/>
            <person name="Lai M.-C."/>
        </authorList>
    </citation>
    <scope>NUCLEOTIDE SEQUENCE</scope>
    <source>
        <strain evidence="1">N2F9704</strain>
    </source>
</reference>
<sequence length="90" mass="10162">MPVQVLYYFQDGCMGCMEQEPINREVTALLGVEIEARNAVEHPEEIRTFGLKVTPTLLVLVDSEVKERFEGVVHAEALEAAIKKYLVREA</sequence>
<dbReference type="EMBL" id="CP036172">
    <property type="protein sequence ID" value="QSZ66752.1"/>
    <property type="molecule type" value="Genomic_DNA"/>
</dbReference>
<dbReference type="SUPFAM" id="SSF52833">
    <property type="entry name" value="Thioredoxin-like"/>
    <property type="match status" value="1"/>
</dbReference>
<reference evidence="1" key="1">
    <citation type="journal article" date="2001" name="Int. J. Syst. Evol. Microbiol.">
        <title>Methanofollis aquaemaris sp. nov., a methanogen isolated from an aquaculture fish pond.</title>
        <authorList>
            <person name="Lai M.C."/>
            <person name="Chen S.C."/>
        </authorList>
    </citation>
    <scope>NUCLEOTIDE SEQUENCE</scope>
    <source>
        <strain evidence="1">N2F9704</strain>
    </source>
</reference>
<evidence type="ECO:0000313" key="2">
    <source>
        <dbReference type="Proteomes" id="UP001042704"/>
    </source>
</evidence>
<dbReference type="AlphaFoldDB" id="A0A8A3S3V8"/>
<dbReference type="KEGG" id="maqe:RJ40_04210"/>
<accession>A0A8A3S3V8</accession>